<evidence type="ECO:0000313" key="1">
    <source>
        <dbReference type="EMBL" id="GGC98861.1"/>
    </source>
</evidence>
<gene>
    <name evidence="1" type="ORF">GCM10007216_32070</name>
</gene>
<dbReference type="RefSeq" id="WP_166761434.1">
    <property type="nucleotide sequence ID" value="NZ_BMCJ01000006.1"/>
</dbReference>
<accession>A0ABQ1PKU2</accession>
<name>A0ABQ1PKU2_9BACI</name>
<reference evidence="2" key="1">
    <citation type="journal article" date="2019" name="Int. J. Syst. Evol. Microbiol.">
        <title>The Global Catalogue of Microorganisms (GCM) 10K type strain sequencing project: providing services to taxonomists for standard genome sequencing and annotation.</title>
        <authorList>
            <consortium name="The Broad Institute Genomics Platform"/>
            <consortium name="The Broad Institute Genome Sequencing Center for Infectious Disease"/>
            <person name="Wu L."/>
            <person name="Ma J."/>
        </authorList>
    </citation>
    <scope>NUCLEOTIDE SEQUENCE [LARGE SCALE GENOMIC DNA]</scope>
    <source>
        <strain evidence="2">CCM 7282</strain>
    </source>
</reference>
<dbReference type="EMBL" id="BMCJ01000006">
    <property type="protein sequence ID" value="GGC98861.1"/>
    <property type="molecule type" value="Genomic_DNA"/>
</dbReference>
<protein>
    <submittedName>
        <fullName evidence="1">Uncharacterized protein</fullName>
    </submittedName>
</protein>
<evidence type="ECO:0000313" key="2">
    <source>
        <dbReference type="Proteomes" id="UP000619534"/>
    </source>
</evidence>
<organism evidence="1 2">
    <name type="scientific">Thalassobacillus devorans</name>
    <dbReference type="NCBI Taxonomy" id="279813"/>
    <lineage>
        <taxon>Bacteria</taxon>
        <taxon>Bacillati</taxon>
        <taxon>Bacillota</taxon>
        <taxon>Bacilli</taxon>
        <taxon>Bacillales</taxon>
        <taxon>Bacillaceae</taxon>
        <taxon>Thalassobacillus</taxon>
    </lineage>
</organism>
<dbReference type="Proteomes" id="UP000619534">
    <property type="component" value="Unassembled WGS sequence"/>
</dbReference>
<sequence>MEDIYEYMTPSFHRIAVKKIVSLLNKERSEIETTIKEEKQTIDFLNRIIDVFLNV</sequence>
<proteinExistence type="predicted"/>
<keyword evidence="2" id="KW-1185">Reference proteome</keyword>
<comment type="caution">
    <text evidence="1">The sequence shown here is derived from an EMBL/GenBank/DDBJ whole genome shotgun (WGS) entry which is preliminary data.</text>
</comment>